<reference evidence="1" key="1">
    <citation type="submission" date="2020-10" db="EMBL/GenBank/DDBJ databases">
        <authorList>
            <person name="Gilroy R."/>
        </authorList>
    </citation>
    <scope>NUCLEOTIDE SEQUENCE</scope>
    <source>
        <strain evidence="1">11300</strain>
    </source>
</reference>
<sequence>MSNGGDNIAEMFSAVQEDDFPQNMHARLKSRLCDLWQKESYDELVASLETKKFDISGSQLHEHITKKQFKHFETGVLKEIPIKTANAGKRSLWGKE</sequence>
<proteinExistence type="predicted"/>
<accession>A0A9D1I7A4</accession>
<organism evidence="1 2">
    <name type="scientific">Candidatus Fimisoma avicola</name>
    <dbReference type="NCBI Taxonomy" id="2840826"/>
    <lineage>
        <taxon>Bacteria</taxon>
        <taxon>Bacillati</taxon>
        <taxon>Bacillota</taxon>
        <taxon>Clostridia</taxon>
        <taxon>Eubacteriales</taxon>
        <taxon>Candidatus Fimisoma</taxon>
    </lineage>
</organism>
<evidence type="ECO:0000313" key="2">
    <source>
        <dbReference type="Proteomes" id="UP000824091"/>
    </source>
</evidence>
<name>A0A9D1I7A4_9FIRM</name>
<dbReference type="EMBL" id="DVMO01000141">
    <property type="protein sequence ID" value="HIU28518.1"/>
    <property type="molecule type" value="Genomic_DNA"/>
</dbReference>
<reference evidence="1" key="2">
    <citation type="journal article" date="2021" name="PeerJ">
        <title>Extensive microbial diversity within the chicken gut microbiome revealed by metagenomics and culture.</title>
        <authorList>
            <person name="Gilroy R."/>
            <person name="Ravi A."/>
            <person name="Getino M."/>
            <person name="Pursley I."/>
            <person name="Horton D.L."/>
            <person name="Alikhan N.F."/>
            <person name="Baker D."/>
            <person name="Gharbi K."/>
            <person name="Hall N."/>
            <person name="Watson M."/>
            <person name="Adriaenssens E.M."/>
            <person name="Foster-Nyarko E."/>
            <person name="Jarju S."/>
            <person name="Secka A."/>
            <person name="Antonio M."/>
            <person name="Oren A."/>
            <person name="Chaudhuri R.R."/>
            <person name="La Ragione R."/>
            <person name="Hildebrand F."/>
            <person name="Pallen M.J."/>
        </authorList>
    </citation>
    <scope>NUCLEOTIDE SEQUENCE</scope>
    <source>
        <strain evidence="1">11300</strain>
    </source>
</reference>
<comment type="caution">
    <text evidence="1">The sequence shown here is derived from an EMBL/GenBank/DDBJ whole genome shotgun (WGS) entry which is preliminary data.</text>
</comment>
<evidence type="ECO:0000313" key="1">
    <source>
        <dbReference type="EMBL" id="HIU28518.1"/>
    </source>
</evidence>
<gene>
    <name evidence="1" type="ORF">IAD16_09090</name>
</gene>
<dbReference type="AlphaFoldDB" id="A0A9D1I7A4"/>
<protein>
    <submittedName>
        <fullName evidence="1">Uncharacterized protein</fullName>
    </submittedName>
</protein>
<dbReference type="Proteomes" id="UP000824091">
    <property type="component" value="Unassembled WGS sequence"/>
</dbReference>